<evidence type="ECO:0000256" key="1">
    <source>
        <dbReference type="SAM" id="SignalP"/>
    </source>
</evidence>
<sequence>MKKCLAFLAVAVLVACFCVFPVSAQGSQDVLVSRTEDVLDNGDSVVIELYESAAQLRTGKNGYKTLTYYNSGGSAIWAVTVNGSFTYNYGVSSTATGASAVVEIFNSNATYISKNAYTSGNTATATCTVRYNTVSTTRSVSVSCDKYGNLY</sequence>
<feature type="signal peptide" evidence="1">
    <location>
        <begin position="1"/>
        <end position="24"/>
    </location>
</feature>
<keyword evidence="1" id="KW-0732">Signal</keyword>
<accession>A0AA92L7K4</accession>
<protein>
    <submittedName>
        <fullName evidence="2">Uncharacterized protein</fullName>
    </submittedName>
</protein>
<reference evidence="2 3" key="1">
    <citation type="submission" date="2020-11" db="EMBL/GenBank/DDBJ databases">
        <title>Closed and high quality bacterial genomes of the OMM12 community.</title>
        <authorList>
            <person name="Marbouty M."/>
            <person name="Lamy-Besnier Q."/>
            <person name="Debarbieux L."/>
            <person name="Koszul R."/>
        </authorList>
    </citation>
    <scope>NUCLEOTIDE SEQUENCE [LARGE SCALE GENOMIC DNA]</scope>
    <source>
        <strain evidence="2 3">KB18</strain>
    </source>
</reference>
<evidence type="ECO:0000313" key="3">
    <source>
        <dbReference type="Proteomes" id="UP000596035"/>
    </source>
</evidence>
<feature type="chain" id="PRO_5041662178" evidence="1">
    <location>
        <begin position="25"/>
        <end position="151"/>
    </location>
</feature>
<organism evidence="2 3">
    <name type="scientific">Acutalibacter muris</name>
    <dbReference type="NCBI Taxonomy" id="1796620"/>
    <lineage>
        <taxon>Bacteria</taxon>
        <taxon>Bacillati</taxon>
        <taxon>Bacillota</taxon>
        <taxon>Clostridia</taxon>
        <taxon>Eubacteriales</taxon>
        <taxon>Acutalibacteraceae</taxon>
        <taxon>Acutalibacter</taxon>
    </lineage>
</organism>
<dbReference type="EMBL" id="CP065321">
    <property type="protein sequence ID" value="QQR30474.1"/>
    <property type="molecule type" value="Genomic_DNA"/>
</dbReference>
<dbReference type="Proteomes" id="UP000596035">
    <property type="component" value="Chromosome"/>
</dbReference>
<gene>
    <name evidence="2" type="ORF">I5Q82_01680</name>
</gene>
<dbReference type="PROSITE" id="PS51257">
    <property type="entry name" value="PROKAR_LIPOPROTEIN"/>
    <property type="match status" value="1"/>
</dbReference>
<proteinExistence type="predicted"/>
<name>A0AA92L7K4_9FIRM</name>
<evidence type="ECO:0000313" key="2">
    <source>
        <dbReference type="EMBL" id="QQR30474.1"/>
    </source>
</evidence>
<dbReference type="AlphaFoldDB" id="A0AA92L7K4"/>
<dbReference type="RefSeq" id="WP_157130705.1">
    <property type="nucleotide sequence ID" value="NZ_CP021422.1"/>
</dbReference>